<dbReference type="InterPro" id="IPR001623">
    <property type="entry name" value="DnaJ_domain"/>
</dbReference>
<dbReference type="InterPro" id="IPR036869">
    <property type="entry name" value="J_dom_sf"/>
</dbReference>
<evidence type="ECO:0000313" key="3">
    <source>
        <dbReference type="RefSeq" id="XP_039119360.1"/>
    </source>
</evidence>
<sequence>MAGSATLVLGGGLANLRVGKAEGRRRGGAAGAVAVAVAPARRRESFYEVLKVRETATAGEIKMAYRALAKRFHPDVAGEVADFAEINRAYATLSDPGERVKYDAEMRRLGLGLGLGLGFGFGRGVEEGKVWGRRWETDQCW</sequence>
<dbReference type="Pfam" id="PF00226">
    <property type="entry name" value="DnaJ"/>
    <property type="match status" value="1"/>
</dbReference>
<dbReference type="PROSITE" id="PS00636">
    <property type="entry name" value="DNAJ_1"/>
    <property type="match status" value="1"/>
</dbReference>
<dbReference type="PROSITE" id="PS50076">
    <property type="entry name" value="DNAJ_2"/>
    <property type="match status" value="1"/>
</dbReference>
<dbReference type="RefSeq" id="XP_039119360.1">
    <property type="nucleotide sequence ID" value="XM_039263426.1"/>
</dbReference>
<accession>A0AB40AWK9</accession>
<dbReference type="GO" id="GO:0005783">
    <property type="term" value="C:endoplasmic reticulum"/>
    <property type="evidence" value="ECO:0007669"/>
    <property type="project" value="UniProtKB-ARBA"/>
</dbReference>
<dbReference type="SUPFAM" id="SSF46565">
    <property type="entry name" value="Chaperone J-domain"/>
    <property type="match status" value="1"/>
</dbReference>
<name>A0AB40AWK9_DIOCR</name>
<reference evidence="3" key="1">
    <citation type="submission" date="2025-08" db="UniProtKB">
        <authorList>
            <consortium name="RefSeq"/>
        </authorList>
    </citation>
    <scope>IDENTIFICATION</scope>
</reference>
<dbReference type="PRINTS" id="PR00625">
    <property type="entry name" value="JDOMAIN"/>
</dbReference>
<dbReference type="CDD" id="cd06257">
    <property type="entry name" value="DnaJ"/>
    <property type="match status" value="1"/>
</dbReference>
<feature type="domain" description="J" evidence="1">
    <location>
        <begin position="45"/>
        <end position="106"/>
    </location>
</feature>
<organism evidence="2 3">
    <name type="scientific">Dioscorea cayennensis subsp. rotundata</name>
    <name type="common">White Guinea yam</name>
    <name type="synonym">Dioscorea rotundata</name>
    <dbReference type="NCBI Taxonomy" id="55577"/>
    <lineage>
        <taxon>Eukaryota</taxon>
        <taxon>Viridiplantae</taxon>
        <taxon>Streptophyta</taxon>
        <taxon>Embryophyta</taxon>
        <taxon>Tracheophyta</taxon>
        <taxon>Spermatophyta</taxon>
        <taxon>Magnoliopsida</taxon>
        <taxon>Liliopsida</taxon>
        <taxon>Dioscoreales</taxon>
        <taxon>Dioscoreaceae</taxon>
        <taxon>Dioscorea</taxon>
    </lineage>
</organism>
<dbReference type="GeneID" id="120255646"/>
<gene>
    <name evidence="3" type="primary">LOC120255646</name>
</gene>
<keyword evidence="2" id="KW-1185">Reference proteome</keyword>
<dbReference type="InterPro" id="IPR018253">
    <property type="entry name" value="DnaJ_domain_CS"/>
</dbReference>
<protein>
    <submittedName>
        <fullName evidence="3">Chaperone protein dnaJ 11, chloroplastic</fullName>
    </submittedName>
</protein>
<dbReference type="Gene3D" id="1.10.287.110">
    <property type="entry name" value="DnaJ domain"/>
    <property type="match status" value="1"/>
</dbReference>
<dbReference type="AlphaFoldDB" id="A0AB40AWK9"/>
<evidence type="ECO:0000313" key="2">
    <source>
        <dbReference type="Proteomes" id="UP001515500"/>
    </source>
</evidence>
<evidence type="ECO:0000259" key="1">
    <source>
        <dbReference type="PROSITE" id="PS50076"/>
    </source>
</evidence>
<dbReference type="Proteomes" id="UP001515500">
    <property type="component" value="Chromosome 3"/>
</dbReference>
<dbReference type="PANTHER" id="PTHR45432">
    <property type="entry name" value="CHAPERONE PROTEIN DNAJ 11, CHLOROPLASTIC-LIKE"/>
    <property type="match status" value="1"/>
</dbReference>
<dbReference type="SMART" id="SM00271">
    <property type="entry name" value="DnaJ"/>
    <property type="match status" value="1"/>
</dbReference>
<dbReference type="PANTHER" id="PTHR45432:SF2">
    <property type="entry name" value="CHAPERONE PROTEIN DNAJ 11, CHLOROPLASTIC"/>
    <property type="match status" value="1"/>
</dbReference>
<proteinExistence type="predicted"/>